<dbReference type="Proteomes" id="UP001385951">
    <property type="component" value="Unassembled WGS sequence"/>
</dbReference>
<evidence type="ECO:0000313" key="1">
    <source>
        <dbReference type="EMBL" id="KAK7694314.1"/>
    </source>
</evidence>
<gene>
    <name evidence="1" type="ORF">QCA50_001496</name>
</gene>
<keyword evidence="2" id="KW-1185">Reference proteome</keyword>
<name>A0AAW0GXC2_9APHY</name>
<comment type="caution">
    <text evidence="1">The sequence shown here is derived from an EMBL/GenBank/DDBJ whole genome shotgun (WGS) entry which is preliminary data.</text>
</comment>
<sequence length="70" mass="7561">MGKRETLNLDTDLFKLEHQARGNSPAVLNIHPSSRGSFPLKSCNLKSAGSDRSCDLKAASSTLAVGFRRT</sequence>
<dbReference type="EMBL" id="JASBNA010000002">
    <property type="protein sequence ID" value="KAK7694314.1"/>
    <property type="molecule type" value="Genomic_DNA"/>
</dbReference>
<organism evidence="1 2">
    <name type="scientific">Cerrena zonata</name>
    <dbReference type="NCBI Taxonomy" id="2478898"/>
    <lineage>
        <taxon>Eukaryota</taxon>
        <taxon>Fungi</taxon>
        <taxon>Dikarya</taxon>
        <taxon>Basidiomycota</taxon>
        <taxon>Agaricomycotina</taxon>
        <taxon>Agaricomycetes</taxon>
        <taxon>Polyporales</taxon>
        <taxon>Cerrenaceae</taxon>
        <taxon>Cerrena</taxon>
    </lineage>
</organism>
<evidence type="ECO:0000313" key="2">
    <source>
        <dbReference type="Proteomes" id="UP001385951"/>
    </source>
</evidence>
<accession>A0AAW0GXC2</accession>
<dbReference type="AlphaFoldDB" id="A0AAW0GXC2"/>
<protein>
    <submittedName>
        <fullName evidence="1">Uncharacterized protein</fullName>
    </submittedName>
</protein>
<proteinExistence type="predicted"/>
<reference evidence="1 2" key="1">
    <citation type="submission" date="2022-09" db="EMBL/GenBank/DDBJ databases">
        <authorList>
            <person name="Palmer J.M."/>
        </authorList>
    </citation>
    <scope>NUCLEOTIDE SEQUENCE [LARGE SCALE GENOMIC DNA]</scope>
    <source>
        <strain evidence="1 2">DSM 7382</strain>
    </source>
</reference>